<dbReference type="OrthoDB" id="9769653at2"/>
<dbReference type="GO" id="GO:0016717">
    <property type="term" value="F:oxidoreductase activity, acting on paired donors, with oxidation of a pair of donors resulting in the reduction of molecular oxygen to two molecules of water"/>
    <property type="evidence" value="ECO:0007669"/>
    <property type="project" value="TreeGrafter"/>
</dbReference>
<feature type="transmembrane region" description="Helical" evidence="1">
    <location>
        <begin position="85"/>
        <end position="102"/>
    </location>
</feature>
<accession>A0A433RWZ4</accession>
<dbReference type="PANTHER" id="PTHR19353">
    <property type="entry name" value="FATTY ACID DESATURASE 2"/>
    <property type="match status" value="1"/>
</dbReference>
<feature type="transmembrane region" description="Helical" evidence="1">
    <location>
        <begin position="207"/>
        <end position="227"/>
    </location>
</feature>
<keyword evidence="4" id="KW-1185">Reference proteome</keyword>
<dbReference type="GO" id="GO:0016020">
    <property type="term" value="C:membrane"/>
    <property type="evidence" value="ECO:0007669"/>
    <property type="project" value="TreeGrafter"/>
</dbReference>
<keyword evidence="1" id="KW-0472">Membrane</keyword>
<dbReference type="CDD" id="cd03507">
    <property type="entry name" value="Delta12-FADS-like"/>
    <property type="match status" value="1"/>
</dbReference>
<organism evidence="3 4">
    <name type="scientific">Candidatus Kurthia intestinigallinarum</name>
    <dbReference type="NCBI Taxonomy" id="1562256"/>
    <lineage>
        <taxon>Bacteria</taxon>
        <taxon>Bacillati</taxon>
        <taxon>Bacillota</taxon>
        <taxon>Bacilli</taxon>
        <taxon>Bacillales</taxon>
        <taxon>Caryophanaceae</taxon>
        <taxon>Kurthia</taxon>
    </lineage>
</organism>
<sequence length="340" mass="39226">MTDREKIKELKKAVAPFSKSEMGTSIRQLINTLVPLLLLWGAGYGLFHVSPIISIVCAVIASGFVVRTFIIFHDCTHGSFFKNRKLNALVGNITGVITTFPYEQWKREHLIHHASSSNLDERGVGDIWMMTTEEYNEASKWQRFCYRSYRHPIIMFGVGPLYLILVSNRMNAKNAKKKERLNTYYTTLALVVMLVVMSLLFGWQAMLIVQGISMYIAAVLGIWLFYIQHTFEDSYFENEQDWDYVKAAVEGSSYYQLPKLLQWISGNIGYHHVHHLAPRIPNYELEEAHEKTPPLQRVTTITLKTSFESLRYKLYDASNKRFITFKEYAALKSASNRGLL</sequence>
<comment type="caution">
    <text evidence="3">The sequence shown here is derived from an EMBL/GenBank/DDBJ whole genome shotgun (WGS) entry which is preliminary data.</text>
</comment>
<dbReference type="GO" id="GO:0006629">
    <property type="term" value="P:lipid metabolic process"/>
    <property type="evidence" value="ECO:0007669"/>
    <property type="project" value="InterPro"/>
</dbReference>
<dbReference type="RefSeq" id="WP_126989622.1">
    <property type="nucleotide sequence ID" value="NZ_JTFC01000011.1"/>
</dbReference>
<evidence type="ECO:0000313" key="3">
    <source>
        <dbReference type="EMBL" id="RUS57804.1"/>
    </source>
</evidence>
<dbReference type="AlphaFoldDB" id="A0A433RWZ4"/>
<keyword evidence="1" id="KW-1133">Transmembrane helix</keyword>
<evidence type="ECO:0000256" key="1">
    <source>
        <dbReference type="SAM" id="Phobius"/>
    </source>
</evidence>
<gene>
    <name evidence="3" type="ORF">QI30_03750</name>
</gene>
<evidence type="ECO:0000313" key="4">
    <source>
        <dbReference type="Proteomes" id="UP000288623"/>
    </source>
</evidence>
<dbReference type="Pfam" id="PF00487">
    <property type="entry name" value="FA_desaturase"/>
    <property type="match status" value="1"/>
</dbReference>
<keyword evidence="1" id="KW-0812">Transmembrane</keyword>
<name>A0A433RWZ4_9BACL</name>
<dbReference type="PANTHER" id="PTHR19353:SF73">
    <property type="entry name" value="FATTY ACID DESATURASE"/>
    <property type="match status" value="1"/>
</dbReference>
<feature type="transmembrane region" description="Helical" evidence="1">
    <location>
        <begin position="153"/>
        <end position="171"/>
    </location>
</feature>
<feature type="transmembrane region" description="Helical" evidence="1">
    <location>
        <begin position="53"/>
        <end position="73"/>
    </location>
</feature>
<reference evidence="3 4" key="1">
    <citation type="submission" date="2014-11" db="EMBL/GenBank/DDBJ databases">
        <title>Genome sequence and analysis of novel Kurthia sp.</title>
        <authorList>
            <person name="Lawson J.N."/>
            <person name="Gonzalez J.E."/>
            <person name="Rinauldi L."/>
            <person name="Xuan Z."/>
            <person name="Firman A."/>
            <person name="Shaddox L."/>
            <person name="Trudeau A."/>
            <person name="Shah S."/>
            <person name="Reiman D."/>
        </authorList>
    </citation>
    <scope>NUCLEOTIDE SEQUENCE [LARGE SCALE GENOMIC DNA]</scope>
    <source>
        <strain evidence="3 4">3B1D</strain>
    </source>
</reference>
<protein>
    <submittedName>
        <fullName evidence="3">Fatty acid desaturase</fullName>
    </submittedName>
</protein>
<dbReference type="InterPro" id="IPR012171">
    <property type="entry name" value="Fatty_acid_desaturase"/>
</dbReference>
<feature type="transmembrane region" description="Helical" evidence="1">
    <location>
        <begin position="183"/>
        <end position="201"/>
    </location>
</feature>
<evidence type="ECO:0000259" key="2">
    <source>
        <dbReference type="Pfam" id="PF00487"/>
    </source>
</evidence>
<feature type="domain" description="Fatty acid desaturase" evidence="2">
    <location>
        <begin position="56"/>
        <end position="292"/>
    </location>
</feature>
<dbReference type="InterPro" id="IPR005804">
    <property type="entry name" value="FA_desaturase_dom"/>
</dbReference>
<proteinExistence type="predicted"/>
<feature type="transmembrane region" description="Helical" evidence="1">
    <location>
        <begin position="29"/>
        <end position="47"/>
    </location>
</feature>
<dbReference type="EMBL" id="JTFC01000011">
    <property type="protein sequence ID" value="RUS57804.1"/>
    <property type="molecule type" value="Genomic_DNA"/>
</dbReference>
<dbReference type="Proteomes" id="UP000288623">
    <property type="component" value="Unassembled WGS sequence"/>
</dbReference>